<keyword evidence="3" id="KW-0472">Membrane</keyword>
<feature type="compositionally biased region" description="Basic and acidic residues" evidence="4">
    <location>
        <begin position="62"/>
        <end position="80"/>
    </location>
</feature>
<comment type="function">
    <text evidence="3">Required for mitochondrial cytochrome c oxidase (COX) assembly and respiration.</text>
</comment>
<protein>
    <recommendedName>
        <fullName evidence="3">COX assembly mitochondrial protein</fullName>
    </recommendedName>
</protein>
<keyword evidence="2" id="KW-1015">Disulfide bond</keyword>
<evidence type="ECO:0000256" key="1">
    <source>
        <dbReference type="ARBA" id="ARBA00007347"/>
    </source>
</evidence>
<comment type="similarity">
    <text evidence="1 3">Belongs to the CMC family.</text>
</comment>
<keyword evidence="3" id="KW-0143">Chaperone</keyword>
<accession>A0AAN6N7W1</accession>
<keyword evidence="3" id="KW-0496">Mitochondrion</keyword>
<comment type="subcellular location">
    <subcellularLocation>
        <location evidence="3">Mitochondrion inner membrane</location>
    </subcellularLocation>
</comment>
<gene>
    <name evidence="5" type="ORF">QBC46DRAFT_261844</name>
</gene>
<dbReference type="EMBL" id="MU853801">
    <property type="protein sequence ID" value="KAK3940064.1"/>
    <property type="molecule type" value="Genomic_DNA"/>
</dbReference>
<sequence length="80" mass="9263">MHPHLHTKDNAGCEEVMVALEECHARGFMWKAMGMCNDAKEDLVKCLRAERLKSQHANRSGAQEKRDKIRQRWKDIDANS</sequence>
<dbReference type="Pfam" id="PF08583">
    <property type="entry name" value="Cmc1"/>
    <property type="match status" value="1"/>
</dbReference>
<organism evidence="5 6">
    <name type="scientific">Diplogelasinospora grovesii</name>
    <dbReference type="NCBI Taxonomy" id="303347"/>
    <lineage>
        <taxon>Eukaryota</taxon>
        <taxon>Fungi</taxon>
        <taxon>Dikarya</taxon>
        <taxon>Ascomycota</taxon>
        <taxon>Pezizomycotina</taxon>
        <taxon>Sordariomycetes</taxon>
        <taxon>Sordariomycetidae</taxon>
        <taxon>Sordariales</taxon>
        <taxon>Diplogelasinosporaceae</taxon>
        <taxon>Diplogelasinospora</taxon>
    </lineage>
</organism>
<evidence type="ECO:0000256" key="2">
    <source>
        <dbReference type="ARBA" id="ARBA00023157"/>
    </source>
</evidence>
<keyword evidence="6" id="KW-1185">Reference proteome</keyword>
<keyword evidence="3" id="KW-0999">Mitochondrion inner membrane</keyword>
<proteinExistence type="inferred from homology"/>
<dbReference type="AlphaFoldDB" id="A0AAN6N7W1"/>
<comment type="caution">
    <text evidence="5">The sequence shown here is derived from an EMBL/GenBank/DDBJ whole genome shotgun (WGS) entry which is preliminary data.</text>
</comment>
<evidence type="ECO:0000256" key="3">
    <source>
        <dbReference type="RuleBase" id="RU364104"/>
    </source>
</evidence>
<name>A0AAN6N7W1_9PEZI</name>
<evidence type="ECO:0000313" key="6">
    <source>
        <dbReference type="Proteomes" id="UP001303473"/>
    </source>
</evidence>
<dbReference type="Proteomes" id="UP001303473">
    <property type="component" value="Unassembled WGS sequence"/>
</dbReference>
<dbReference type="GO" id="GO:0005743">
    <property type="term" value="C:mitochondrial inner membrane"/>
    <property type="evidence" value="ECO:0007669"/>
    <property type="project" value="UniProtKB-SubCell"/>
</dbReference>
<reference evidence="6" key="1">
    <citation type="journal article" date="2023" name="Mol. Phylogenet. Evol.">
        <title>Genome-scale phylogeny and comparative genomics of the fungal order Sordariales.</title>
        <authorList>
            <person name="Hensen N."/>
            <person name="Bonometti L."/>
            <person name="Westerberg I."/>
            <person name="Brannstrom I.O."/>
            <person name="Guillou S."/>
            <person name="Cros-Aarteil S."/>
            <person name="Calhoun S."/>
            <person name="Haridas S."/>
            <person name="Kuo A."/>
            <person name="Mondo S."/>
            <person name="Pangilinan J."/>
            <person name="Riley R."/>
            <person name="LaButti K."/>
            <person name="Andreopoulos B."/>
            <person name="Lipzen A."/>
            <person name="Chen C."/>
            <person name="Yan M."/>
            <person name="Daum C."/>
            <person name="Ng V."/>
            <person name="Clum A."/>
            <person name="Steindorff A."/>
            <person name="Ohm R.A."/>
            <person name="Martin F."/>
            <person name="Silar P."/>
            <person name="Natvig D.O."/>
            <person name="Lalanne C."/>
            <person name="Gautier V."/>
            <person name="Ament-Velasquez S.L."/>
            <person name="Kruys A."/>
            <person name="Hutchinson M.I."/>
            <person name="Powell A.J."/>
            <person name="Barry K."/>
            <person name="Miller A.N."/>
            <person name="Grigoriev I.V."/>
            <person name="Debuchy R."/>
            <person name="Gladieux P."/>
            <person name="Hiltunen Thoren M."/>
            <person name="Johannesson H."/>
        </authorList>
    </citation>
    <scope>NUCLEOTIDE SEQUENCE [LARGE SCALE GENOMIC DNA]</scope>
    <source>
        <strain evidence="6">CBS 340.73</strain>
    </source>
</reference>
<feature type="region of interest" description="Disordered" evidence="4">
    <location>
        <begin position="54"/>
        <end position="80"/>
    </location>
</feature>
<dbReference type="InterPro" id="IPR013892">
    <property type="entry name" value="Cyt_c_biogenesis_Cmc1-like"/>
</dbReference>
<evidence type="ECO:0000256" key="4">
    <source>
        <dbReference type="SAM" id="MobiDB-lite"/>
    </source>
</evidence>
<evidence type="ECO:0000313" key="5">
    <source>
        <dbReference type="EMBL" id="KAK3940064.1"/>
    </source>
</evidence>